<evidence type="ECO:0008006" key="4">
    <source>
        <dbReference type="Google" id="ProtNLM"/>
    </source>
</evidence>
<dbReference type="Gene3D" id="3.30.1490.20">
    <property type="entry name" value="ATP-grasp fold, A domain"/>
    <property type="match status" value="1"/>
</dbReference>
<name>A0ABN9SY40_9DINO</name>
<organism evidence="2 3">
    <name type="scientific">Prorocentrum cordatum</name>
    <dbReference type="NCBI Taxonomy" id="2364126"/>
    <lineage>
        <taxon>Eukaryota</taxon>
        <taxon>Sar</taxon>
        <taxon>Alveolata</taxon>
        <taxon>Dinophyceae</taxon>
        <taxon>Prorocentrales</taxon>
        <taxon>Prorocentraceae</taxon>
        <taxon>Prorocentrum</taxon>
    </lineage>
</organism>
<proteinExistence type="predicted"/>
<accession>A0ABN9SY40</accession>
<evidence type="ECO:0000313" key="3">
    <source>
        <dbReference type="Proteomes" id="UP001189429"/>
    </source>
</evidence>
<evidence type="ECO:0000256" key="1">
    <source>
        <dbReference type="SAM" id="MobiDB-lite"/>
    </source>
</evidence>
<keyword evidence="3" id="KW-1185">Reference proteome</keyword>
<feature type="region of interest" description="Disordered" evidence="1">
    <location>
        <begin position="149"/>
        <end position="208"/>
    </location>
</feature>
<comment type="caution">
    <text evidence="2">The sequence shown here is derived from an EMBL/GenBank/DDBJ whole genome shotgun (WGS) entry which is preliminary data.</text>
</comment>
<dbReference type="Gene3D" id="3.40.50.20">
    <property type="match status" value="1"/>
</dbReference>
<dbReference type="InterPro" id="IPR013815">
    <property type="entry name" value="ATP_grasp_subdomain_1"/>
</dbReference>
<gene>
    <name evidence="2" type="ORF">PCOR1329_LOCUS33682</name>
</gene>
<protein>
    <recommendedName>
        <fullName evidence="4">D-alanine--D-alanine ligase</fullName>
    </recommendedName>
</protein>
<evidence type="ECO:0000313" key="2">
    <source>
        <dbReference type="EMBL" id="CAK0837505.1"/>
    </source>
</evidence>
<dbReference type="EMBL" id="CAUYUJ010014159">
    <property type="protein sequence ID" value="CAK0837505.1"/>
    <property type="molecule type" value="Genomic_DNA"/>
</dbReference>
<dbReference type="Proteomes" id="UP001189429">
    <property type="component" value="Unassembled WGS sequence"/>
</dbReference>
<feature type="compositionally biased region" description="Low complexity" evidence="1">
    <location>
        <begin position="178"/>
        <end position="208"/>
    </location>
</feature>
<reference evidence="2" key="1">
    <citation type="submission" date="2023-10" db="EMBL/GenBank/DDBJ databases">
        <authorList>
            <person name="Chen Y."/>
            <person name="Shah S."/>
            <person name="Dougan E. K."/>
            <person name="Thang M."/>
            <person name="Chan C."/>
        </authorList>
    </citation>
    <scope>NUCLEOTIDE SEQUENCE [LARGE SCALE GENOMIC DNA]</scope>
</reference>
<sequence length="208" mass="22386">MASACKPVVVHLCGSRASEYYEGVSAYYASQCYEQVVTHGTFDNRIAMVHMDGTWSFPNDFSDEAKAAARHVELPEAVQILKDLSPAAVVPHMFCLPGMTTYRALFDAIGTPLVGNDAGVMALSTNKAQSRAVVAAGGVRVPEGELLRKGDMPKMEPPFVLKPCNEDNSMASRCSRARTASPWTRRSPPPSASTRRSCARSTSSSAAR</sequence>
<dbReference type="Gene3D" id="3.30.470.20">
    <property type="entry name" value="ATP-grasp fold, B domain"/>
    <property type="match status" value="1"/>
</dbReference>